<proteinExistence type="predicted"/>
<evidence type="ECO:0000256" key="1">
    <source>
        <dbReference type="SAM" id="MobiDB-lite"/>
    </source>
</evidence>
<dbReference type="RefSeq" id="XP_007508090.1">
    <property type="nucleotide sequence ID" value="XM_007508028.1"/>
</dbReference>
<dbReference type="CDD" id="cd02440">
    <property type="entry name" value="AdoMet_MTases"/>
    <property type="match status" value="1"/>
</dbReference>
<dbReference type="Pfam" id="PF13489">
    <property type="entry name" value="Methyltransf_23"/>
    <property type="match status" value="1"/>
</dbReference>
<gene>
    <name evidence="2" type="ordered locus">Bathy19g00590</name>
</gene>
<dbReference type="SUPFAM" id="SSF53335">
    <property type="entry name" value="S-adenosyl-L-methionine-dependent methyltransferases"/>
    <property type="match status" value="1"/>
</dbReference>
<dbReference type="EMBL" id="FO082260">
    <property type="protein sequence ID" value="CCO20809.1"/>
    <property type="molecule type" value="Genomic_DNA"/>
</dbReference>
<dbReference type="Proteomes" id="UP000198341">
    <property type="component" value="Chromosome 19"/>
</dbReference>
<evidence type="ECO:0000313" key="2">
    <source>
        <dbReference type="EMBL" id="CCO20809.1"/>
    </source>
</evidence>
<dbReference type="InterPro" id="IPR029063">
    <property type="entry name" value="SAM-dependent_MTases_sf"/>
</dbReference>
<dbReference type="GO" id="GO:0008168">
    <property type="term" value="F:methyltransferase activity"/>
    <property type="evidence" value="ECO:0007669"/>
    <property type="project" value="UniProtKB-KW"/>
</dbReference>
<name>K8ES70_9CHLO</name>
<feature type="region of interest" description="Disordered" evidence="1">
    <location>
        <begin position="1"/>
        <end position="20"/>
    </location>
</feature>
<accession>K8ES70</accession>
<reference evidence="2" key="1">
    <citation type="submission" date="2011-10" db="EMBL/GenBank/DDBJ databases">
        <authorList>
            <person name="Genoscope - CEA"/>
        </authorList>
    </citation>
    <scope>NUCLEOTIDE SEQUENCE [LARGE SCALE GENOMIC DNA]</scope>
    <source>
        <strain evidence="2">RCC 1105</strain>
    </source>
</reference>
<protein>
    <submittedName>
        <fullName evidence="2">Methyltransferase</fullName>
    </submittedName>
</protein>
<dbReference type="KEGG" id="bpg:Bathy19g00590"/>
<sequence length="264" mass="30806">MNIVNKQSTNSPKNNRNIDFLSSQRDDDLQRELVYTAYHESRKERCDGCRYVPFYKRMYPNVHSIFDAGAANCGVMRLLEAKGLEVEGIEYSEWVVNNFCKEFYHDPVRVEVGPIHLSRNRKLFDLVLCTDVLEHIPLHDISRTLQKISSLVKQGGSAFLVIASDPSKHENHPERSSAAVELEQSGLKIHETVKPRTWWLSELSKYGLEEDKRKMAMFLQINKEEVHDPRYGYSINNFKNRGQNKVYAPNKRHVDRIYCLKKIY</sequence>
<evidence type="ECO:0000313" key="3">
    <source>
        <dbReference type="Proteomes" id="UP000198341"/>
    </source>
</evidence>
<keyword evidence="3" id="KW-1185">Reference proteome</keyword>
<dbReference type="GeneID" id="19010719"/>
<organism evidence="2 3">
    <name type="scientific">Bathycoccus prasinos</name>
    <dbReference type="NCBI Taxonomy" id="41875"/>
    <lineage>
        <taxon>Eukaryota</taxon>
        <taxon>Viridiplantae</taxon>
        <taxon>Chlorophyta</taxon>
        <taxon>Mamiellophyceae</taxon>
        <taxon>Mamiellales</taxon>
        <taxon>Bathycoccaceae</taxon>
        <taxon>Bathycoccus</taxon>
    </lineage>
</organism>
<dbReference type="AlphaFoldDB" id="K8ES70"/>
<dbReference type="Gene3D" id="3.40.50.150">
    <property type="entry name" value="Vaccinia Virus protein VP39"/>
    <property type="match status" value="1"/>
</dbReference>
<dbReference type="GO" id="GO:0032259">
    <property type="term" value="P:methylation"/>
    <property type="evidence" value="ECO:0007669"/>
    <property type="project" value="UniProtKB-KW"/>
</dbReference>
<keyword evidence="2" id="KW-0489">Methyltransferase</keyword>
<keyword evidence="2" id="KW-0808">Transferase</keyword>